<dbReference type="AlphaFoldDB" id="A0A5N5T3R5"/>
<name>A0A5N5T3R5_9CRUS</name>
<gene>
    <name evidence="2" type="ORF">Anas_12232</name>
</gene>
<feature type="transmembrane region" description="Helical" evidence="1">
    <location>
        <begin position="33"/>
        <end position="50"/>
    </location>
</feature>
<keyword evidence="3" id="KW-1185">Reference proteome</keyword>
<evidence type="ECO:0000313" key="2">
    <source>
        <dbReference type="EMBL" id="KAB7500669.1"/>
    </source>
</evidence>
<reference evidence="2 3" key="1">
    <citation type="journal article" date="2019" name="PLoS Biol.">
        <title>Sex chromosomes control vertical transmission of feminizing Wolbachia symbionts in an isopod.</title>
        <authorList>
            <person name="Becking T."/>
            <person name="Chebbi M.A."/>
            <person name="Giraud I."/>
            <person name="Moumen B."/>
            <person name="Laverre T."/>
            <person name="Caubet Y."/>
            <person name="Peccoud J."/>
            <person name="Gilbert C."/>
            <person name="Cordaux R."/>
        </authorList>
    </citation>
    <scope>NUCLEOTIDE SEQUENCE [LARGE SCALE GENOMIC DNA]</scope>
    <source>
        <strain evidence="2">ANa2</strain>
        <tissue evidence="2">Whole body excluding digestive tract and cuticle</tissue>
    </source>
</reference>
<protein>
    <submittedName>
        <fullName evidence="2">Uncharacterized protein</fullName>
    </submittedName>
</protein>
<organism evidence="2 3">
    <name type="scientific">Armadillidium nasatum</name>
    <dbReference type="NCBI Taxonomy" id="96803"/>
    <lineage>
        <taxon>Eukaryota</taxon>
        <taxon>Metazoa</taxon>
        <taxon>Ecdysozoa</taxon>
        <taxon>Arthropoda</taxon>
        <taxon>Crustacea</taxon>
        <taxon>Multicrustacea</taxon>
        <taxon>Malacostraca</taxon>
        <taxon>Eumalacostraca</taxon>
        <taxon>Peracarida</taxon>
        <taxon>Isopoda</taxon>
        <taxon>Oniscidea</taxon>
        <taxon>Crinocheta</taxon>
        <taxon>Armadillidiidae</taxon>
        <taxon>Armadillidium</taxon>
    </lineage>
</organism>
<keyword evidence="1" id="KW-0812">Transmembrane</keyword>
<sequence>MTYFTSSLCAHCSKQLRAKCFVETKLSKVSKMFWFHLVSFVFLCNFRTIWNKECGMRKTMILKIKTVTMETLNMYMKGFEDKRIGS</sequence>
<keyword evidence="1" id="KW-1133">Transmembrane helix</keyword>
<proteinExistence type="predicted"/>
<accession>A0A5N5T3R5</accession>
<keyword evidence="1" id="KW-0472">Membrane</keyword>
<evidence type="ECO:0000313" key="3">
    <source>
        <dbReference type="Proteomes" id="UP000326759"/>
    </source>
</evidence>
<comment type="caution">
    <text evidence="2">The sequence shown here is derived from an EMBL/GenBank/DDBJ whole genome shotgun (WGS) entry which is preliminary data.</text>
</comment>
<evidence type="ECO:0000256" key="1">
    <source>
        <dbReference type="SAM" id="Phobius"/>
    </source>
</evidence>
<dbReference type="Proteomes" id="UP000326759">
    <property type="component" value="Unassembled WGS sequence"/>
</dbReference>
<dbReference type="EMBL" id="SEYY01013144">
    <property type="protein sequence ID" value="KAB7500669.1"/>
    <property type="molecule type" value="Genomic_DNA"/>
</dbReference>